<feature type="domain" description="PRONE" evidence="4">
    <location>
        <begin position="258"/>
        <end position="477"/>
    </location>
</feature>
<evidence type="ECO:0000313" key="5">
    <source>
        <dbReference type="EMBL" id="PHT36272.1"/>
    </source>
</evidence>
<gene>
    <name evidence="5" type="ORF">CQW23_23972</name>
</gene>
<dbReference type="GO" id="GO:0005085">
    <property type="term" value="F:guanyl-nucleotide exchange factor activity"/>
    <property type="evidence" value="ECO:0007669"/>
    <property type="project" value="UniProtKB-UniRule"/>
</dbReference>
<protein>
    <submittedName>
        <fullName evidence="5">Rop guanine nucleotide exchange factor 5</fullName>
    </submittedName>
</protein>
<feature type="compositionally biased region" description="Low complexity" evidence="3">
    <location>
        <begin position="564"/>
        <end position="573"/>
    </location>
</feature>
<accession>A0A2G2VTI6</accession>
<dbReference type="AlphaFoldDB" id="A0A2G2VTI6"/>
<dbReference type="FunFam" id="1.20.58.1310:FF:000003">
    <property type="entry name" value="Rop guanine nucleotide exchange factor 7"/>
    <property type="match status" value="1"/>
</dbReference>
<keyword evidence="1 2" id="KW-0344">Guanine-nucleotide releasing factor</keyword>
<feature type="domain" description="PRONE" evidence="4">
    <location>
        <begin position="192"/>
        <end position="240"/>
    </location>
</feature>
<organism evidence="5 6">
    <name type="scientific">Capsicum baccatum</name>
    <name type="common">Peruvian pepper</name>
    <dbReference type="NCBI Taxonomy" id="33114"/>
    <lineage>
        <taxon>Eukaryota</taxon>
        <taxon>Viridiplantae</taxon>
        <taxon>Streptophyta</taxon>
        <taxon>Embryophyta</taxon>
        <taxon>Tracheophyta</taxon>
        <taxon>Spermatophyta</taxon>
        <taxon>Magnoliopsida</taxon>
        <taxon>eudicotyledons</taxon>
        <taxon>Gunneridae</taxon>
        <taxon>Pentapetalae</taxon>
        <taxon>asterids</taxon>
        <taxon>lamiids</taxon>
        <taxon>Solanales</taxon>
        <taxon>Solanaceae</taxon>
        <taxon>Solanoideae</taxon>
        <taxon>Capsiceae</taxon>
        <taxon>Capsicum</taxon>
    </lineage>
</organism>
<evidence type="ECO:0000313" key="6">
    <source>
        <dbReference type="Proteomes" id="UP000224567"/>
    </source>
</evidence>
<dbReference type="FunFam" id="1.20.58.2010:FF:000001">
    <property type="entry name" value="Rop guanine nucleotide exchange factor 14"/>
    <property type="match status" value="1"/>
</dbReference>
<sequence>MDRPVSHKDKNTEVSLEFQPQLKHFIPLDSCTKSKKENHFSVLKFKVSKSFKNLYQKAKVSNGSGSKRFEFDGIVMTNSVYCGSPGFLDDKMEVLCDGREGLMKGDCGENGGKIESLVCLNEKIGGGGRKSCSSSVFFLVSEENVNEELSGSEDSCSPSSIAWHIQEDEVQHCADSVVSEEVEKAYVDKRKLEKQGSCLSEIEMMKERFSKLLLGEDMSGCGNGVMTSRPRSDLYINLPALHKLDNMLLKCPPSPRGEWWLPIPRVPPGGLSENARRELQHRRDCTNQILKAAMAINSNSLAEMEVPESYLEGLPKNGKASLGDLTHRYITSDQFSPEYLLHCLDLSSEHQAFEIANRVEASIYVWRKRAYSKPFASTHRSNSKSSWEMVKDLMVDGDKREVLADRAESLLLCLKQRFPGLSQTTLDMSKIQYNKDVGKFILESYTRVLESLAFNIIARIEDLLYADDLNKHSDQFVPISKVGIVAHKSMGNPLSVPVNGTPYKTAFTTPSFSPSRHITPAKGERSKIIEGSKLSNRGFGVKKVLTDYLSIDSKGKDDFRRSDSFSSTSQDISATASTRSSECSREIVSPLTHDSPAKE</sequence>
<dbReference type="STRING" id="33114.A0A2G2VTI6"/>
<dbReference type="PANTHER" id="PTHR33101:SF14">
    <property type="entry name" value="ROP GUANINE NUCLEOTIDE EXCHANGE FACTOR 7"/>
    <property type="match status" value="1"/>
</dbReference>
<proteinExistence type="predicted"/>
<dbReference type="EMBL" id="MLFT02000010">
    <property type="protein sequence ID" value="PHT36272.1"/>
    <property type="molecule type" value="Genomic_DNA"/>
</dbReference>
<dbReference type="OrthoDB" id="1053009at2759"/>
<dbReference type="InterPro" id="IPR038937">
    <property type="entry name" value="RopGEF"/>
</dbReference>
<dbReference type="Gene3D" id="1.20.58.1310">
    <property type="entry name" value="PRONE domain, subdomain 2"/>
    <property type="match status" value="1"/>
</dbReference>
<dbReference type="InterPro" id="IPR005512">
    <property type="entry name" value="PRONE_dom"/>
</dbReference>
<reference evidence="6" key="2">
    <citation type="journal article" date="2017" name="J. Anim. Genet.">
        <title>Multiple reference genome sequences of hot pepper reveal the massive evolution of plant disease resistance genes by retroduplication.</title>
        <authorList>
            <person name="Kim S."/>
            <person name="Park J."/>
            <person name="Yeom S.-I."/>
            <person name="Kim Y.-M."/>
            <person name="Seo E."/>
            <person name="Kim K.-T."/>
            <person name="Kim M.-S."/>
            <person name="Lee J.M."/>
            <person name="Cheong K."/>
            <person name="Shin H.-S."/>
            <person name="Kim S.-B."/>
            <person name="Han K."/>
            <person name="Lee J."/>
            <person name="Park M."/>
            <person name="Lee H.-A."/>
            <person name="Lee H.-Y."/>
            <person name="Lee Y."/>
            <person name="Oh S."/>
            <person name="Lee J.H."/>
            <person name="Choi E."/>
            <person name="Choi E."/>
            <person name="Lee S.E."/>
            <person name="Jeon J."/>
            <person name="Kim H."/>
            <person name="Choi G."/>
            <person name="Song H."/>
            <person name="Lee J."/>
            <person name="Lee S.-C."/>
            <person name="Kwon J.-K."/>
            <person name="Lee H.-Y."/>
            <person name="Koo N."/>
            <person name="Hong Y."/>
            <person name="Kim R.W."/>
            <person name="Kang W.-H."/>
            <person name="Huh J.H."/>
            <person name="Kang B.-C."/>
            <person name="Yang T.-J."/>
            <person name="Lee Y.-H."/>
            <person name="Bennetzen J.L."/>
            <person name="Choi D."/>
        </authorList>
    </citation>
    <scope>NUCLEOTIDE SEQUENCE [LARGE SCALE GENOMIC DNA]</scope>
    <source>
        <strain evidence="6">cv. PBC81</strain>
    </source>
</reference>
<dbReference type="Pfam" id="PF03759">
    <property type="entry name" value="PRONE"/>
    <property type="match status" value="2"/>
</dbReference>
<keyword evidence="6" id="KW-1185">Reference proteome</keyword>
<evidence type="ECO:0000256" key="1">
    <source>
        <dbReference type="ARBA" id="ARBA00022658"/>
    </source>
</evidence>
<evidence type="ECO:0000256" key="2">
    <source>
        <dbReference type="PROSITE-ProRule" id="PRU00663"/>
    </source>
</evidence>
<dbReference type="PANTHER" id="PTHR33101">
    <property type="entry name" value="ROP GUANINE NUCLEOTIDE EXCHANGE FACTOR 1"/>
    <property type="match status" value="1"/>
</dbReference>
<name>A0A2G2VTI6_CAPBA</name>
<dbReference type="Proteomes" id="UP000224567">
    <property type="component" value="Unassembled WGS sequence"/>
</dbReference>
<dbReference type="Gene3D" id="1.20.58.2010">
    <property type="entry name" value="PRONE domain, subdomain 1"/>
    <property type="match status" value="2"/>
</dbReference>
<dbReference type="PROSITE" id="PS51334">
    <property type="entry name" value="PRONE"/>
    <property type="match status" value="2"/>
</dbReference>
<evidence type="ECO:0000259" key="4">
    <source>
        <dbReference type="PROSITE" id="PS51334"/>
    </source>
</evidence>
<feature type="region of interest" description="Disordered" evidence="3">
    <location>
        <begin position="557"/>
        <end position="599"/>
    </location>
</feature>
<comment type="caution">
    <text evidence="5">The sequence shown here is derived from an EMBL/GenBank/DDBJ whole genome shotgun (WGS) entry which is preliminary data.</text>
</comment>
<evidence type="ECO:0000256" key="3">
    <source>
        <dbReference type="SAM" id="MobiDB-lite"/>
    </source>
</evidence>
<reference evidence="5 6" key="1">
    <citation type="journal article" date="2017" name="Genome Biol.">
        <title>New reference genome sequences of hot pepper reveal the massive evolution of plant disease-resistance genes by retroduplication.</title>
        <authorList>
            <person name="Kim S."/>
            <person name="Park J."/>
            <person name="Yeom S.I."/>
            <person name="Kim Y.M."/>
            <person name="Seo E."/>
            <person name="Kim K.T."/>
            <person name="Kim M.S."/>
            <person name="Lee J.M."/>
            <person name="Cheong K."/>
            <person name="Shin H.S."/>
            <person name="Kim S.B."/>
            <person name="Han K."/>
            <person name="Lee J."/>
            <person name="Park M."/>
            <person name="Lee H.A."/>
            <person name="Lee H.Y."/>
            <person name="Lee Y."/>
            <person name="Oh S."/>
            <person name="Lee J.H."/>
            <person name="Choi E."/>
            <person name="Choi E."/>
            <person name="Lee S.E."/>
            <person name="Jeon J."/>
            <person name="Kim H."/>
            <person name="Choi G."/>
            <person name="Song H."/>
            <person name="Lee J."/>
            <person name="Lee S.C."/>
            <person name="Kwon J.K."/>
            <person name="Lee H.Y."/>
            <person name="Koo N."/>
            <person name="Hong Y."/>
            <person name="Kim R.W."/>
            <person name="Kang W.H."/>
            <person name="Huh J.H."/>
            <person name="Kang B.C."/>
            <person name="Yang T.J."/>
            <person name="Lee Y.H."/>
            <person name="Bennetzen J.L."/>
            <person name="Choi D."/>
        </authorList>
    </citation>
    <scope>NUCLEOTIDE SEQUENCE [LARGE SCALE GENOMIC DNA]</scope>
    <source>
        <strain evidence="6">cv. PBC81</strain>
    </source>
</reference>